<dbReference type="Proteomes" id="UP000094043">
    <property type="component" value="Chromosome 6"/>
</dbReference>
<evidence type="ECO:0000256" key="2">
    <source>
        <dbReference type="SAM" id="Phobius"/>
    </source>
</evidence>
<proteinExistence type="predicted"/>
<feature type="region of interest" description="Disordered" evidence="1">
    <location>
        <begin position="234"/>
        <end position="275"/>
    </location>
</feature>
<accession>A0AAJ8M236</accession>
<dbReference type="AlphaFoldDB" id="A0AAJ8M236"/>
<keyword evidence="4" id="KW-1185">Reference proteome</keyword>
<gene>
    <name evidence="3" type="ORF">L203_104985</name>
</gene>
<reference evidence="3" key="1">
    <citation type="submission" date="2016-06" db="EMBL/GenBank/DDBJ databases">
        <authorList>
            <person name="Cuomo C."/>
            <person name="Litvintseva A."/>
            <person name="Heitman J."/>
            <person name="Chen Y."/>
            <person name="Sun S."/>
            <person name="Springer D."/>
            <person name="Dromer F."/>
            <person name="Young S."/>
            <person name="Zeng Q."/>
            <person name="Chapman S."/>
            <person name="Gujja S."/>
            <person name="Saif S."/>
            <person name="Birren B."/>
        </authorList>
    </citation>
    <scope>NUCLEOTIDE SEQUENCE</scope>
    <source>
        <strain evidence="3">CBS 7841</strain>
    </source>
</reference>
<dbReference type="KEGG" id="cdep:91089194"/>
<dbReference type="EMBL" id="CP143789">
    <property type="protein sequence ID" value="WVN89755.1"/>
    <property type="molecule type" value="Genomic_DNA"/>
</dbReference>
<protein>
    <submittedName>
        <fullName evidence="3">Uncharacterized protein</fullName>
    </submittedName>
</protein>
<keyword evidence="2" id="KW-0812">Transmembrane</keyword>
<reference evidence="3" key="2">
    <citation type="journal article" date="2022" name="Elife">
        <title>Obligate sexual reproduction of a homothallic fungus closely related to the Cryptococcus pathogenic species complex.</title>
        <authorList>
            <person name="Passer A.R."/>
            <person name="Clancey S.A."/>
            <person name="Shea T."/>
            <person name="David-Palma M."/>
            <person name="Averette A.F."/>
            <person name="Boekhout T."/>
            <person name="Porcel B.M."/>
            <person name="Nowrousian M."/>
            <person name="Cuomo C.A."/>
            <person name="Sun S."/>
            <person name="Heitman J."/>
            <person name="Coelho M.A."/>
        </authorList>
    </citation>
    <scope>NUCLEOTIDE SEQUENCE</scope>
    <source>
        <strain evidence="3">CBS 7841</strain>
    </source>
</reference>
<keyword evidence="2" id="KW-0472">Membrane</keyword>
<feature type="region of interest" description="Disordered" evidence="1">
    <location>
        <begin position="327"/>
        <end position="394"/>
    </location>
</feature>
<reference evidence="3" key="3">
    <citation type="submission" date="2024-01" db="EMBL/GenBank/DDBJ databases">
        <authorList>
            <person name="Coelho M.A."/>
            <person name="David-Palma M."/>
            <person name="Shea T."/>
            <person name="Sun S."/>
            <person name="Cuomo C.A."/>
            <person name="Heitman J."/>
        </authorList>
    </citation>
    <scope>NUCLEOTIDE SEQUENCE</scope>
    <source>
        <strain evidence="3">CBS 7841</strain>
    </source>
</reference>
<dbReference type="GeneID" id="91089194"/>
<feature type="compositionally biased region" description="Polar residues" evidence="1">
    <location>
        <begin position="329"/>
        <end position="343"/>
    </location>
</feature>
<dbReference type="RefSeq" id="XP_066070455.1">
    <property type="nucleotide sequence ID" value="XM_066214358.1"/>
</dbReference>
<organism evidence="3 4">
    <name type="scientific">Cryptococcus depauperatus CBS 7841</name>
    <dbReference type="NCBI Taxonomy" id="1295531"/>
    <lineage>
        <taxon>Eukaryota</taxon>
        <taxon>Fungi</taxon>
        <taxon>Dikarya</taxon>
        <taxon>Basidiomycota</taxon>
        <taxon>Agaricomycotina</taxon>
        <taxon>Tremellomycetes</taxon>
        <taxon>Tremellales</taxon>
        <taxon>Cryptococcaceae</taxon>
        <taxon>Cryptococcus</taxon>
    </lineage>
</organism>
<feature type="region of interest" description="Disordered" evidence="1">
    <location>
        <begin position="1"/>
        <end position="121"/>
    </location>
</feature>
<feature type="compositionally biased region" description="Low complexity" evidence="1">
    <location>
        <begin position="258"/>
        <end position="272"/>
    </location>
</feature>
<keyword evidence="2" id="KW-1133">Transmembrane helix</keyword>
<evidence type="ECO:0000256" key="1">
    <source>
        <dbReference type="SAM" id="MobiDB-lite"/>
    </source>
</evidence>
<feature type="compositionally biased region" description="Polar residues" evidence="1">
    <location>
        <begin position="235"/>
        <end position="251"/>
    </location>
</feature>
<sequence>MSDVTPSVGLPSVSPTSSPVTSQPPSSGVDSSGQISTSLIGTTSSPGSSIPPSSQGGSSSQNGGSSAFPSSVSPSNNGPSNGGSSGPSSGSGGGSPSASASVTGNPSGGGGNDRPPGSVSVSGGSSYVYVTVTNSNGQVTVSTSVISTGAASGNSSSNGSSHTGAIVGGVVGGVAGIAILSILVWFLLKRKRSHRDDFDDMMFDPGRPENQGPIDLGPEGEATVEPYYAPGVASTGASPEMTQYPRSAATTSDGGYGAPSSGGPPTSTSTGFAGLGAGGAGLNNFNMEPMPMPTAHPTGLDPALAGAAAGVTGTPDVNAMTAKQREAYQESQRYKAQNSSGPSNVPPMSPTPTDATGLTGITVHRDGGAVEEDEPQYTNEIPPTYESIGQRKKA</sequence>
<feature type="compositionally biased region" description="Low complexity" evidence="1">
    <location>
        <begin position="1"/>
        <end position="79"/>
    </location>
</feature>
<name>A0AAJ8M236_9TREE</name>
<evidence type="ECO:0000313" key="3">
    <source>
        <dbReference type="EMBL" id="WVN89755.1"/>
    </source>
</evidence>
<evidence type="ECO:0000313" key="4">
    <source>
        <dbReference type="Proteomes" id="UP000094043"/>
    </source>
</evidence>
<feature type="transmembrane region" description="Helical" evidence="2">
    <location>
        <begin position="165"/>
        <end position="188"/>
    </location>
</feature>
<feature type="compositionally biased region" description="Gly residues" evidence="1">
    <location>
        <begin position="80"/>
        <end position="95"/>
    </location>
</feature>